<comment type="subcellular location">
    <subcellularLocation>
        <location evidence="1">Membrane</location>
    </subcellularLocation>
</comment>
<dbReference type="GO" id="GO:0016020">
    <property type="term" value="C:membrane"/>
    <property type="evidence" value="ECO:0007669"/>
    <property type="project" value="UniProtKB-SubCell"/>
</dbReference>
<proteinExistence type="predicted"/>
<name>A0A2U1MV98_ARTAN</name>
<dbReference type="AlphaFoldDB" id="A0A2U1MV98"/>
<keyword evidence="3" id="KW-0472">Membrane</keyword>
<feature type="region of interest" description="Disordered" evidence="4">
    <location>
        <begin position="90"/>
        <end position="145"/>
    </location>
</feature>
<evidence type="ECO:0000256" key="4">
    <source>
        <dbReference type="SAM" id="MobiDB-lite"/>
    </source>
</evidence>
<dbReference type="STRING" id="35608.A0A2U1MV98"/>
<dbReference type="SUPFAM" id="SSF103506">
    <property type="entry name" value="Mitochondrial carrier"/>
    <property type="match status" value="1"/>
</dbReference>
<accession>A0A2U1MV98</accession>
<feature type="compositionally biased region" description="Basic and acidic residues" evidence="4">
    <location>
        <begin position="117"/>
        <end position="145"/>
    </location>
</feature>
<evidence type="ECO:0000313" key="5">
    <source>
        <dbReference type="EMBL" id="PWA65172.1"/>
    </source>
</evidence>
<feature type="compositionally biased region" description="Basic residues" evidence="4">
    <location>
        <begin position="98"/>
        <end position="116"/>
    </location>
</feature>
<keyword evidence="6" id="KW-1185">Reference proteome</keyword>
<dbReference type="Proteomes" id="UP000245207">
    <property type="component" value="Unassembled WGS sequence"/>
</dbReference>
<keyword evidence="2" id="KW-0812">Transmembrane</keyword>
<dbReference type="OrthoDB" id="448427at2759"/>
<reference evidence="5 6" key="1">
    <citation type="journal article" date="2018" name="Mol. Plant">
        <title>The genome of Artemisia annua provides insight into the evolution of Asteraceae family and artemisinin biosynthesis.</title>
        <authorList>
            <person name="Shen Q."/>
            <person name="Zhang L."/>
            <person name="Liao Z."/>
            <person name="Wang S."/>
            <person name="Yan T."/>
            <person name="Shi P."/>
            <person name="Liu M."/>
            <person name="Fu X."/>
            <person name="Pan Q."/>
            <person name="Wang Y."/>
            <person name="Lv Z."/>
            <person name="Lu X."/>
            <person name="Zhang F."/>
            <person name="Jiang W."/>
            <person name="Ma Y."/>
            <person name="Chen M."/>
            <person name="Hao X."/>
            <person name="Li L."/>
            <person name="Tang Y."/>
            <person name="Lv G."/>
            <person name="Zhou Y."/>
            <person name="Sun X."/>
            <person name="Brodelius P.E."/>
            <person name="Rose J.K.C."/>
            <person name="Tang K."/>
        </authorList>
    </citation>
    <scope>NUCLEOTIDE SEQUENCE [LARGE SCALE GENOMIC DNA]</scope>
    <source>
        <strain evidence="6">cv. Huhao1</strain>
        <tissue evidence="5">Leaf</tissue>
    </source>
</reference>
<evidence type="ECO:0000313" key="6">
    <source>
        <dbReference type="Proteomes" id="UP000245207"/>
    </source>
</evidence>
<evidence type="ECO:0000256" key="3">
    <source>
        <dbReference type="ARBA" id="ARBA00023136"/>
    </source>
</evidence>
<dbReference type="EMBL" id="PKPP01004274">
    <property type="protein sequence ID" value="PWA65172.1"/>
    <property type="molecule type" value="Genomic_DNA"/>
</dbReference>
<evidence type="ECO:0000256" key="2">
    <source>
        <dbReference type="ARBA" id="ARBA00022692"/>
    </source>
</evidence>
<dbReference type="InterPro" id="IPR023395">
    <property type="entry name" value="MCP_dom_sf"/>
</dbReference>
<organism evidence="5 6">
    <name type="scientific">Artemisia annua</name>
    <name type="common">Sweet wormwood</name>
    <dbReference type="NCBI Taxonomy" id="35608"/>
    <lineage>
        <taxon>Eukaryota</taxon>
        <taxon>Viridiplantae</taxon>
        <taxon>Streptophyta</taxon>
        <taxon>Embryophyta</taxon>
        <taxon>Tracheophyta</taxon>
        <taxon>Spermatophyta</taxon>
        <taxon>Magnoliopsida</taxon>
        <taxon>eudicotyledons</taxon>
        <taxon>Gunneridae</taxon>
        <taxon>Pentapetalae</taxon>
        <taxon>asterids</taxon>
        <taxon>campanulids</taxon>
        <taxon>Asterales</taxon>
        <taxon>Asteraceae</taxon>
        <taxon>Asteroideae</taxon>
        <taxon>Anthemideae</taxon>
        <taxon>Artemisiinae</taxon>
        <taxon>Artemisia</taxon>
    </lineage>
</organism>
<gene>
    <name evidence="5" type="ORF">CTI12_AA338150</name>
</gene>
<protein>
    <submittedName>
        <fullName evidence="5">Uncoupling protein</fullName>
    </submittedName>
</protein>
<comment type="caution">
    <text evidence="5">The sequence shown here is derived from an EMBL/GenBank/DDBJ whole genome shotgun (WGS) entry which is preliminary data.</text>
</comment>
<sequence>MGIRVSMSMISSMNAPVMVELEGETDPLELIIRILLLAKQIKNLYVGHNFVGDVPLTTKILTGLTTSALTISVADPTDLVKVRLQAEGKLAPGVHNHQTSKGKTRGAGRSVKRSCKKIKEQNIQEKTTDDEVDEMDRQIRQLEKV</sequence>
<evidence type="ECO:0000256" key="1">
    <source>
        <dbReference type="ARBA" id="ARBA00004370"/>
    </source>
</evidence>